<evidence type="ECO:0000256" key="2">
    <source>
        <dbReference type="ARBA" id="ARBA00022900"/>
    </source>
</evidence>
<reference evidence="6 7" key="1">
    <citation type="submission" date="2023-11" db="EMBL/GenBank/DDBJ databases">
        <authorList>
            <person name="Hedman E."/>
            <person name="Englund M."/>
            <person name="Stromberg M."/>
            <person name="Nyberg Akerstrom W."/>
            <person name="Nylinder S."/>
            <person name="Jareborg N."/>
            <person name="Kallberg Y."/>
            <person name="Kronander E."/>
        </authorList>
    </citation>
    <scope>NUCLEOTIDE SEQUENCE [LARGE SCALE GENOMIC DNA]</scope>
</reference>
<keyword evidence="3" id="KW-1015">Disulfide bond</keyword>
<proteinExistence type="predicted"/>
<dbReference type="CDD" id="cd22593">
    <property type="entry name" value="Kunitz_conkunitzin"/>
    <property type="match status" value="1"/>
</dbReference>
<evidence type="ECO:0000256" key="3">
    <source>
        <dbReference type="ARBA" id="ARBA00023157"/>
    </source>
</evidence>
<protein>
    <recommendedName>
        <fullName evidence="5">BPTI/Kunitz inhibitor domain-containing protein</fullName>
    </recommendedName>
</protein>
<sequence>MKLMQFFVFFYAVRLTQACGSSIKKVKLVEQFQGTPNWKIWEIPPYNDDWWGFVNLLGTREVAQESTTGVAKVTETIDVEHEPGFPKRWRGIGNGYTGAEPPEWARLKENVGQPAICFQPPDKGNGSEWHLRWYYDTRRAKCRRFVYSGLSGNSNRFISNKTCAETCVQPMKCMPCVPERLFDFELFLEPNRRFVLVH</sequence>
<dbReference type="GO" id="GO:0005615">
    <property type="term" value="C:extracellular space"/>
    <property type="evidence" value="ECO:0007669"/>
    <property type="project" value="TreeGrafter"/>
</dbReference>
<dbReference type="SUPFAM" id="SSF57362">
    <property type="entry name" value="BPTI-like"/>
    <property type="match status" value="1"/>
</dbReference>
<dbReference type="PRINTS" id="PR00759">
    <property type="entry name" value="BASICPTASE"/>
</dbReference>
<organism evidence="6 7">
    <name type="scientific">Parnassius mnemosyne</name>
    <name type="common">clouded apollo</name>
    <dbReference type="NCBI Taxonomy" id="213953"/>
    <lineage>
        <taxon>Eukaryota</taxon>
        <taxon>Metazoa</taxon>
        <taxon>Ecdysozoa</taxon>
        <taxon>Arthropoda</taxon>
        <taxon>Hexapoda</taxon>
        <taxon>Insecta</taxon>
        <taxon>Pterygota</taxon>
        <taxon>Neoptera</taxon>
        <taxon>Endopterygota</taxon>
        <taxon>Lepidoptera</taxon>
        <taxon>Glossata</taxon>
        <taxon>Ditrysia</taxon>
        <taxon>Papilionoidea</taxon>
        <taxon>Papilionidae</taxon>
        <taxon>Parnassiinae</taxon>
        <taxon>Parnassini</taxon>
        <taxon>Parnassius</taxon>
        <taxon>Driopa</taxon>
    </lineage>
</organism>
<keyword evidence="1" id="KW-0646">Protease inhibitor</keyword>
<dbReference type="PANTHER" id="PTHR10083">
    <property type="entry name" value="KUNITZ-TYPE PROTEASE INHIBITOR-RELATED"/>
    <property type="match status" value="1"/>
</dbReference>
<evidence type="ECO:0000256" key="4">
    <source>
        <dbReference type="SAM" id="SignalP"/>
    </source>
</evidence>
<dbReference type="Gene3D" id="4.10.410.10">
    <property type="entry name" value="Pancreatic trypsin inhibitor Kunitz domain"/>
    <property type="match status" value="1"/>
</dbReference>
<dbReference type="PROSITE" id="PS50279">
    <property type="entry name" value="BPTI_KUNITZ_2"/>
    <property type="match status" value="1"/>
</dbReference>
<evidence type="ECO:0000259" key="5">
    <source>
        <dbReference type="PROSITE" id="PS50279"/>
    </source>
</evidence>
<dbReference type="InterPro" id="IPR036880">
    <property type="entry name" value="Kunitz_BPTI_sf"/>
</dbReference>
<feature type="chain" id="PRO_5043942735" description="BPTI/Kunitz inhibitor domain-containing protein" evidence="4">
    <location>
        <begin position="19"/>
        <end position="198"/>
    </location>
</feature>
<evidence type="ECO:0000256" key="1">
    <source>
        <dbReference type="ARBA" id="ARBA00022690"/>
    </source>
</evidence>
<dbReference type="GO" id="GO:0004867">
    <property type="term" value="F:serine-type endopeptidase inhibitor activity"/>
    <property type="evidence" value="ECO:0007669"/>
    <property type="project" value="UniProtKB-KW"/>
</dbReference>
<feature type="domain" description="BPTI/Kunitz inhibitor" evidence="5">
    <location>
        <begin position="117"/>
        <end position="167"/>
    </location>
</feature>
<accession>A0AAV1KSY4</accession>
<dbReference type="PANTHER" id="PTHR10083:SF374">
    <property type="entry name" value="BPTI_KUNITZ INHIBITOR DOMAIN-CONTAINING PROTEIN"/>
    <property type="match status" value="1"/>
</dbReference>
<dbReference type="SMART" id="SM00131">
    <property type="entry name" value="KU"/>
    <property type="match status" value="1"/>
</dbReference>
<dbReference type="InterPro" id="IPR002223">
    <property type="entry name" value="Kunitz_BPTI"/>
</dbReference>
<keyword evidence="2" id="KW-0722">Serine protease inhibitor</keyword>
<evidence type="ECO:0000313" key="7">
    <source>
        <dbReference type="Proteomes" id="UP001314205"/>
    </source>
</evidence>
<feature type="signal peptide" evidence="4">
    <location>
        <begin position="1"/>
        <end position="18"/>
    </location>
</feature>
<comment type="caution">
    <text evidence="6">The sequence shown here is derived from an EMBL/GenBank/DDBJ whole genome shotgun (WGS) entry which is preliminary data.</text>
</comment>
<dbReference type="EMBL" id="CAVLGL010000068">
    <property type="protein sequence ID" value="CAK1584881.1"/>
    <property type="molecule type" value="Genomic_DNA"/>
</dbReference>
<dbReference type="AlphaFoldDB" id="A0AAV1KSY4"/>
<dbReference type="Pfam" id="PF00014">
    <property type="entry name" value="Kunitz_BPTI"/>
    <property type="match status" value="1"/>
</dbReference>
<evidence type="ECO:0000313" key="6">
    <source>
        <dbReference type="EMBL" id="CAK1584881.1"/>
    </source>
</evidence>
<keyword evidence="4" id="KW-0732">Signal</keyword>
<keyword evidence="7" id="KW-1185">Reference proteome</keyword>
<gene>
    <name evidence="6" type="ORF">PARMNEM_LOCUS6046</name>
</gene>
<name>A0AAV1KSY4_9NEOP</name>
<dbReference type="InterPro" id="IPR050098">
    <property type="entry name" value="TFPI/VKTCI-like"/>
</dbReference>
<dbReference type="Proteomes" id="UP001314205">
    <property type="component" value="Unassembled WGS sequence"/>
</dbReference>